<dbReference type="EMBL" id="BTSY01000001">
    <property type="protein sequence ID" value="GMT11883.1"/>
    <property type="molecule type" value="Genomic_DNA"/>
</dbReference>
<dbReference type="AlphaFoldDB" id="A0AAV5UYN9"/>
<dbReference type="Proteomes" id="UP001432322">
    <property type="component" value="Unassembled WGS sequence"/>
</dbReference>
<reference evidence="3" key="1">
    <citation type="submission" date="2023-10" db="EMBL/GenBank/DDBJ databases">
        <title>Genome assembly of Pristionchus species.</title>
        <authorList>
            <person name="Yoshida K."/>
            <person name="Sommer R.J."/>
        </authorList>
    </citation>
    <scope>NUCLEOTIDE SEQUENCE</scope>
    <source>
        <strain evidence="3">RS5133</strain>
    </source>
</reference>
<evidence type="ECO:0000259" key="2">
    <source>
        <dbReference type="Pfam" id="PF09747"/>
    </source>
</evidence>
<dbReference type="InterPro" id="IPR018613">
    <property type="entry name" value="Ccdc97-like"/>
</dbReference>
<dbReference type="PANTHER" id="PTHR31840:SF1">
    <property type="entry name" value="COILED-COIL DOMAIN-CONTAINING PROTEIN 97"/>
    <property type="match status" value="1"/>
</dbReference>
<proteinExistence type="predicted"/>
<sequence>FLFQRSATTRMDALLARIVQGGDRVFYRHEQQGDAELTAEGKREILTRLFAESPPVFLQRYSRWIHKSDAPLFARFENPLVAYFLDKLDRPPPTEAQRRNRRYNALEKLKKEGMYFSDAKMEERAPALYLRMVGRYLGEDEQLHLRPTIMATEANGWAGLLTRLEDRVDEAVQHRRAADADEAAGDWIGGGEGKRDASDRLLAHVDGRFKMEEEDEEEEEE</sequence>
<organism evidence="3 4">
    <name type="scientific">Pristionchus fissidentatus</name>
    <dbReference type="NCBI Taxonomy" id="1538716"/>
    <lineage>
        <taxon>Eukaryota</taxon>
        <taxon>Metazoa</taxon>
        <taxon>Ecdysozoa</taxon>
        <taxon>Nematoda</taxon>
        <taxon>Chromadorea</taxon>
        <taxon>Rhabditida</taxon>
        <taxon>Rhabditina</taxon>
        <taxon>Diplogasteromorpha</taxon>
        <taxon>Diplogasteroidea</taxon>
        <taxon>Neodiplogasteridae</taxon>
        <taxon>Pristionchus</taxon>
    </lineage>
</organism>
<dbReference type="PANTHER" id="PTHR31840">
    <property type="entry name" value="COILED-COIL DOMAIN-CONTAINING PROTEIN 97"/>
    <property type="match status" value="1"/>
</dbReference>
<name>A0AAV5UYN9_9BILA</name>
<feature type="region of interest" description="Disordered" evidence="1">
    <location>
        <begin position="175"/>
        <end position="200"/>
    </location>
</feature>
<comment type="caution">
    <text evidence="3">The sequence shown here is derived from an EMBL/GenBank/DDBJ whole genome shotgun (WGS) entry which is preliminary data.</text>
</comment>
<keyword evidence="4" id="KW-1185">Reference proteome</keyword>
<protein>
    <recommendedName>
        <fullName evidence="2">CCD97-like C-terminal domain-containing protein</fullName>
    </recommendedName>
</protein>
<evidence type="ECO:0000256" key="1">
    <source>
        <dbReference type="SAM" id="MobiDB-lite"/>
    </source>
</evidence>
<feature type="non-terminal residue" evidence="3">
    <location>
        <position position="221"/>
    </location>
</feature>
<dbReference type="InterPro" id="IPR040233">
    <property type="entry name" value="CCD97-like_C"/>
</dbReference>
<dbReference type="Pfam" id="PF09747">
    <property type="entry name" value="CCD97-like_C"/>
    <property type="match status" value="1"/>
</dbReference>
<accession>A0AAV5UYN9</accession>
<gene>
    <name evidence="3" type="ORF">PFISCL1PPCAC_3180</name>
</gene>
<feature type="non-terminal residue" evidence="3">
    <location>
        <position position="1"/>
    </location>
</feature>
<evidence type="ECO:0000313" key="3">
    <source>
        <dbReference type="EMBL" id="GMT11883.1"/>
    </source>
</evidence>
<feature type="domain" description="CCD97-like C-terminal" evidence="2">
    <location>
        <begin position="100"/>
        <end position="220"/>
    </location>
</feature>
<evidence type="ECO:0000313" key="4">
    <source>
        <dbReference type="Proteomes" id="UP001432322"/>
    </source>
</evidence>